<accession>A0A286GIL4</accession>
<feature type="region of interest" description="Disordered" evidence="4">
    <location>
        <begin position="240"/>
        <end position="261"/>
    </location>
</feature>
<feature type="compositionally biased region" description="Basic and acidic residues" evidence="4">
    <location>
        <begin position="252"/>
        <end position="261"/>
    </location>
</feature>
<dbReference type="InterPro" id="IPR002123">
    <property type="entry name" value="Plipid/glycerol_acylTrfase"/>
</dbReference>
<dbReference type="EMBL" id="OCNJ01000004">
    <property type="protein sequence ID" value="SOD94814.1"/>
    <property type="molecule type" value="Genomic_DNA"/>
</dbReference>
<dbReference type="SUPFAM" id="SSF69593">
    <property type="entry name" value="Glycerol-3-phosphate (1)-acyltransferase"/>
    <property type="match status" value="1"/>
</dbReference>
<comment type="pathway">
    <text evidence="1">Lipid metabolism.</text>
</comment>
<evidence type="ECO:0000259" key="6">
    <source>
        <dbReference type="SMART" id="SM00563"/>
    </source>
</evidence>
<dbReference type="GO" id="GO:0006654">
    <property type="term" value="P:phosphatidic acid biosynthetic process"/>
    <property type="evidence" value="ECO:0007669"/>
    <property type="project" value="TreeGrafter"/>
</dbReference>
<name>A0A286GIL4_9PROT</name>
<evidence type="ECO:0000256" key="2">
    <source>
        <dbReference type="ARBA" id="ARBA00022679"/>
    </source>
</evidence>
<keyword evidence="5" id="KW-1133">Transmembrane helix</keyword>
<dbReference type="PANTHER" id="PTHR10434">
    <property type="entry name" value="1-ACYL-SN-GLYCEROL-3-PHOSPHATE ACYLTRANSFERASE"/>
    <property type="match status" value="1"/>
</dbReference>
<feature type="domain" description="Phospholipid/glycerol acyltransferase" evidence="6">
    <location>
        <begin position="72"/>
        <end position="186"/>
    </location>
</feature>
<gene>
    <name evidence="7" type="ORF">SAMN05421508_104130</name>
</gene>
<keyword evidence="2 7" id="KW-0808">Transferase</keyword>
<evidence type="ECO:0000256" key="4">
    <source>
        <dbReference type="SAM" id="MobiDB-lite"/>
    </source>
</evidence>
<evidence type="ECO:0000256" key="1">
    <source>
        <dbReference type="ARBA" id="ARBA00005189"/>
    </source>
</evidence>
<dbReference type="GO" id="GO:0003841">
    <property type="term" value="F:1-acylglycerol-3-phosphate O-acyltransferase activity"/>
    <property type="evidence" value="ECO:0007669"/>
    <property type="project" value="TreeGrafter"/>
</dbReference>
<keyword evidence="5" id="KW-0812">Transmembrane</keyword>
<evidence type="ECO:0000256" key="5">
    <source>
        <dbReference type="SAM" id="Phobius"/>
    </source>
</evidence>
<evidence type="ECO:0000313" key="7">
    <source>
        <dbReference type="EMBL" id="SOD94814.1"/>
    </source>
</evidence>
<keyword evidence="5" id="KW-0472">Membrane</keyword>
<keyword evidence="3 7" id="KW-0012">Acyltransferase</keyword>
<dbReference type="PANTHER" id="PTHR10434:SF40">
    <property type="entry name" value="1-ACYL-SN-GLYCEROL-3-PHOSPHATE ACYLTRANSFERASE"/>
    <property type="match status" value="1"/>
</dbReference>
<protein>
    <submittedName>
        <fullName evidence="7">1-acyl-sn-glycerol-3-phosphate acyltransferase</fullName>
    </submittedName>
</protein>
<keyword evidence="8" id="KW-1185">Reference proteome</keyword>
<organism evidence="7 8">
    <name type="scientific">Caenispirillum bisanense</name>
    <dbReference type="NCBI Taxonomy" id="414052"/>
    <lineage>
        <taxon>Bacteria</taxon>
        <taxon>Pseudomonadati</taxon>
        <taxon>Pseudomonadota</taxon>
        <taxon>Alphaproteobacteria</taxon>
        <taxon>Rhodospirillales</taxon>
        <taxon>Novispirillaceae</taxon>
        <taxon>Caenispirillum</taxon>
    </lineage>
</organism>
<dbReference type="SMART" id="SM00563">
    <property type="entry name" value="PlsC"/>
    <property type="match status" value="1"/>
</dbReference>
<dbReference type="RefSeq" id="WP_097279096.1">
    <property type="nucleotide sequence ID" value="NZ_OCNJ01000004.1"/>
</dbReference>
<dbReference type="Proteomes" id="UP000219621">
    <property type="component" value="Unassembled WGS sequence"/>
</dbReference>
<dbReference type="CDD" id="cd07989">
    <property type="entry name" value="LPLAT_AGPAT-like"/>
    <property type="match status" value="1"/>
</dbReference>
<dbReference type="Pfam" id="PF01553">
    <property type="entry name" value="Acyltransferase"/>
    <property type="match status" value="1"/>
</dbReference>
<evidence type="ECO:0000313" key="8">
    <source>
        <dbReference type="Proteomes" id="UP000219621"/>
    </source>
</evidence>
<dbReference type="AlphaFoldDB" id="A0A286GIL4"/>
<evidence type="ECO:0000256" key="3">
    <source>
        <dbReference type="ARBA" id="ARBA00023315"/>
    </source>
</evidence>
<feature type="transmembrane region" description="Helical" evidence="5">
    <location>
        <begin position="7"/>
        <end position="29"/>
    </location>
</feature>
<sequence length="261" mass="28390">MIVLRSLLFNVAWLSWTVILAVGAVPALAFPRDVGKGVARIWTRVILWLAKVIVGLRYELRGLENIPADGGCIIAAKHQSAWDTFLFHGVLPDPVYILKQELLRIPFIGWYMARAGMIGVDRSAGAKAMRHMIEAAGAAAAEGRQLVIFPEGTRTPPGDSRPYKPGIAALYARITHPVVPVALNSGLFWARQSFIKRPGTIVVEFLPPLPNGLPKQVFMDTLHTRIEEACARLNAEAGVPLPPAATPPTADKAVENSVEKI</sequence>
<reference evidence="7 8" key="1">
    <citation type="submission" date="2017-09" db="EMBL/GenBank/DDBJ databases">
        <authorList>
            <person name="Ehlers B."/>
            <person name="Leendertz F.H."/>
        </authorList>
    </citation>
    <scope>NUCLEOTIDE SEQUENCE [LARGE SCALE GENOMIC DNA]</scope>
    <source>
        <strain evidence="7 8">USBA 140</strain>
    </source>
</reference>
<dbReference type="OrthoDB" id="5290997at2"/>
<proteinExistence type="predicted"/>